<feature type="domain" description="Multidrug resistance protein MdtA-like barrel-sandwich hybrid" evidence="6">
    <location>
        <begin position="62"/>
        <end position="200"/>
    </location>
</feature>
<dbReference type="STRING" id="161398.PP2015_1228"/>
<dbReference type="PATRIC" id="fig|161398.10.peg.1251"/>
<organism evidence="9 10">
    <name type="scientific">Pseudoalteromonas phenolica</name>
    <dbReference type="NCBI Taxonomy" id="161398"/>
    <lineage>
        <taxon>Bacteria</taxon>
        <taxon>Pseudomonadati</taxon>
        <taxon>Pseudomonadota</taxon>
        <taxon>Gammaproteobacteria</taxon>
        <taxon>Alteromonadales</taxon>
        <taxon>Pseudoalteromonadaceae</taxon>
        <taxon>Pseudoalteromonas</taxon>
    </lineage>
</organism>
<dbReference type="InterPro" id="IPR058624">
    <property type="entry name" value="MdtA-like_HH"/>
</dbReference>
<evidence type="ECO:0000259" key="5">
    <source>
        <dbReference type="Pfam" id="PF25876"/>
    </source>
</evidence>
<dbReference type="Proteomes" id="UP000061457">
    <property type="component" value="Chromosome I"/>
</dbReference>
<dbReference type="Gene3D" id="2.40.50.100">
    <property type="match status" value="1"/>
</dbReference>
<evidence type="ECO:0000259" key="8">
    <source>
        <dbReference type="Pfam" id="PF25967"/>
    </source>
</evidence>
<comment type="similarity">
    <text evidence="2">Belongs to the membrane fusion protein (MFP) (TC 8.A.1) family.</text>
</comment>
<dbReference type="OrthoDB" id="9769898at2"/>
<feature type="domain" description="Multidrug resistance protein MdtA-like alpha-helical hairpin" evidence="5">
    <location>
        <begin position="101"/>
        <end position="170"/>
    </location>
</feature>
<evidence type="ECO:0000313" key="9">
    <source>
        <dbReference type="EMBL" id="ALO41743.1"/>
    </source>
</evidence>
<dbReference type="GO" id="GO:0030313">
    <property type="term" value="C:cell envelope"/>
    <property type="evidence" value="ECO:0007669"/>
    <property type="project" value="UniProtKB-SubCell"/>
</dbReference>
<dbReference type="RefSeq" id="WP_058029458.1">
    <property type="nucleotide sequence ID" value="NZ_CP013187.1"/>
</dbReference>
<evidence type="ECO:0000259" key="6">
    <source>
        <dbReference type="Pfam" id="PF25917"/>
    </source>
</evidence>
<dbReference type="GO" id="GO:0005886">
    <property type="term" value="C:plasma membrane"/>
    <property type="evidence" value="ECO:0007669"/>
    <property type="project" value="TreeGrafter"/>
</dbReference>
<evidence type="ECO:0000256" key="2">
    <source>
        <dbReference type="ARBA" id="ARBA00009477"/>
    </source>
</evidence>
<feature type="chain" id="PRO_5006600943" evidence="4">
    <location>
        <begin position="26"/>
        <end position="391"/>
    </location>
</feature>
<evidence type="ECO:0000256" key="4">
    <source>
        <dbReference type="SAM" id="SignalP"/>
    </source>
</evidence>
<dbReference type="KEGG" id="pphe:PP2015_1228"/>
<dbReference type="SUPFAM" id="SSF111369">
    <property type="entry name" value="HlyD-like secretion proteins"/>
    <property type="match status" value="1"/>
</dbReference>
<dbReference type="InterPro" id="IPR058627">
    <property type="entry name" value="MdtA-like_C"/>
</dbReference>
<dbReference type="Pfam" id="PF25967">
    <property type="entry name" value="RND-MFP_C"/>
    <property type="match status" value="1"/>
</dbReference>
<dbReference type="PANTHER" id="PTHR30158:SF10">
    <property type="entry name" value="CATION EFFLUX PUMP"/>
    <property type="match status" value="1"/>
</dbReference>
<feature type="signal peptide" evidence="4">
    <location>
        <begin position="1"/>
        <end position="25"/>
    </location>
</feature>
<evidence type="ECO:0000256" key="3">
    <source>
        <dbReference type="SAM" id="Coils"/>
    </source>
</evidence>
<dbReference type="PANTHER" id="PTHR30158">
    <property type="entry name" value="ACRA/E-RELATED COMPONENT OF DRUG EFFLUX TRANSPORTER"/>
    <property type="match status" value="1"/>
</dbReference>
<dbReference type="EMBL" id="CP013187">
    <property type="protein sequence ID" value="ALO41743.1"/>
    <property type="molecule type" value="Genomic_DNA"/>
</dbReference>
<dbReference type="Gene3D" id="1.10.287.470">
    <property type="entry name" value="Helix hairpin bin"/>
    <property type="match status" value="1"/>
</dbReference>
<evidence type="ECO:0000259" key="7">
    <source>
        <dbReference type="Pfam" id="PF25944"/>
    </source>
</evidence>
<dbReference type="Pfam" id="PF25917">
    <property type="entry name" value="BSH_RND"/>
    <property type="match status" value="1"/>
</dbReference>
<dbReference type="Pfam" id="PF25944">
    <property type="entry name" value="Beta-barrel_RND"/>
    <property type="match status" value="1"/>
</dbReference>
<gene>
    <name evidence="9" type="ORF">PP2015_1228</name>
</gene>
<name>A0A0S2K0Z3_9GAMM</name>
<proteinExistence type="inferred from homology"/>
<dbReference type="InterPro" id="IPR058626">
    <property type="entry name" value="MdtA-like_b-barrel"/>
</dbReference>
<feature type="domain" description="Multidrug resistance protein MdtA-like C-terminal permuted SH3" evidence="8">
    <location>
        <begin position="295"/>
        <end position="350"/>
    </location>
</feature>
<dbReference type="InterPro" id="IPR058625">
    <property type="entry name" value="MdtA-like_BSH"/>
</dbReference>
<protein>
    <submittedName>
        <fullName evidence="9">RND family efflux transporter, MFP subunit</fullName>
    </submittedName>
</protein>
<feature type="coiled-coil region" evidence="3">
    <location>
        <begin position="101"/>
        <end position="166"/>
    </location>
</feature>
<evidence type="ECO:0000313" key="10">
    <source>
        <dbReference type="Proteomes" id="UP000061457"/>
    </source>
</evidence>
<dbReference type="Pfam" id="PF25876">
    <property type="entry name" value="HH_MFP_RND"/>
    <property type="match status" value="1"/>
</dbReference>
<dbReference type="GO" id="GO:0022857">
    <property type="term" value="F:transmembrane transporter activity"/>
    <property type="evidence" value="ECO:0007669"/>
    <property type="project" value="InterPro"/>
</dbReference>
<dbReference type="InterPro" id="IPR006143">
    <property type="entry name" value="RND_pump_MFP"/>
</dbReference>
<dbReference type="Gene3D" id="2.40.30.170">
    <property type="match status" value="1"/>
</dbReference>
<dbReference type="AlphaFoldDB" id="A0A0S2K0Z3"/>
<comment type="subcellular location">
    <subcellularLocation>
        <location evidence="1">Cell inner membrane</location>
        <topology evidence="1">Lipid-anchor</topology>
    </subcellularLocation>
</comment>
<dbReference type="NCBIfam" id="TIGR01730">
    <property type="entry name" value="RND_mfp"/>
    <property type="match status" value="1"/>
</dbReference>
<reference evidence="9 10" key="1">
    <citation type="submission" date="2015-11" db="EMBL/GenBank/DDBJ databases">
        <authorList>
            <person name="Zhang Y."/>
            <person name="Guo Z."/>
        </authorList>
    </citation>
    <scope>NUCLEOTIDE SEQUENCE [LARGE SCALE GENOMIC DNA]</scope>
    <source>
        <strain evidence="9 10">KCTC 12086</strain>
    </source>
</reference>
<dbReference type="GO" id="GO:0046677">
    <property type="term" value="P:response to antibiotic"/>
    <property type="evidence" value="ECO:0007669"/>
    <property type="project" value="TreeGrafter"/>
</dbReference>
<keyword evidence="3" id="KW-0175">Coiled coil</keyword>
<feature type="domain" description="Multidrug resistance protein MdtA-like beta-barrel" evidence="7">
    <location>
        <begin position="231"/>
        <end position="287"/>
    </location>
</feature>
<accession>A0A0S2K0Z3</accession>
<sequence length="391" mass="42464">MNKLSYTLSAVALALVLSGCGQSNAQQGQQPPPLTIDVANVQLEEVQSWHTFTTRLEAPERVVLKPRVSGQLKSMAFKEGERVEKGQLLFSIDPRPFSTQVESLKAQLVSAEAALSQAQGEAERAQRLVAKNAMSTEQADQRDATLRRAIANKNAIAAQLEKAQLDLEFSQVTAPISGVISRADVTQGNYVSAGDTALTTIVSDDLVYAYFDVDERTWSKQFAGMNADTGVMVQLQRINSQQPIAGKVDFIDNEINPTTGTLRVRAVFDAQAHNLKPGAFARISMAAQTPKTLAIVPERAIGTDLKNRFVLTVDENNTLQYRLVELGERYGAYRAIKSGLVRGDRIAVNGPARVGPGMPITPNKVAFNFENTQFVLKSTNTSSDLLVSAAK</sequence>
<keyword evidence="4" id="KW-0732">Signal</keyword>
<dbReference type="Gene3D" id="2.40.420.20">
    <property type="match status" value="1"/>
</dbReference>
<evidence type="ECO:0000256" key="1">
    <source>
        <dbReference type="ARBA" id="ARBA00004519"/>
    </source>
</evidence>
<dbReference type="PROSITE" id="PS51257">
    <property type="entry name" value="PROKAR_LIPOPROTEIN"/>
    <property type="match status" value="1"/>
</dbReference>
<keyword evidence="10" id="KW-1185">Reference proteome</keyword>